<reference evidence="1" key="1">
    <citation type="submission" date="2020-08" db="EMBL/GenBank/DDBJ databases">
        <title>Whole genome shotgun sequence of Polymorphospora rubra NBRC 101157.</title>
        <authorList>
            <person name="Komaki H."/>
            <person name="Tamura T."/>
        </authorList>
    </citation>
    <scope>NUCLEOTIDE SEQUENCE</scope>
    <source>
        <strain evidence="1">NBRC 101157</strain>
    </source>
</reference>
<dbReference type="RefSeq" id="WP_212816867.1">
    <property type="nucleotide sequence ID" value="NZ_AP023359.1"/>
</dbReference>
<evidence type="ECO:0000313" key="1">
    <source>
        <dbReference type="EMBL" id="BCJ67548.1"/>
    </source>
</evidence>
<dbReference type="EMBL" id="AP023359">
    <property type="protein sequence ID" value="BCJ67548.1"/>
    <property type="molecule type" value="Genomic_DNA"/>
</dbReference>
<dbReference type="KEGG" id="pry:Prubr_45690"/>
<keyword evidence="2" id="KW-1185">Reference proteome</keyword>
<accession>A0A810N6Z2</accession>
<name>A0A810N6Z2_9ACTN</name>
<proteinExistence type="predicted"/>
<sequence length="169" mass="18660">MGWNTTAIFAADWTTDRLLELAPDDVRARPTGRLVGLDEAGSAFPGGRLYLREHAGWSQLWDPDLRVMPFSPDPGRDGLAAPGTRVLGVIFGSVSSTYGFWYVDDGKLVRQIVFQEGEPVQDDGDPLPVESQVEIPQWGPDEDFVFAVIGAVTGYRPDDEPRYAVYEVD</sequence>
<gene>
    <name evidence="1" type="ORF">Prubr_45690</name>
</gene>
<dbReference type="AlphaFoldDB" id="A0A810N6Z2"/>
<organism evidence="1 2">
    <name type="scientific">Polymorphospora rubra</name>
    <dbReference type="NCBI Taxonomy" id="338584"/>
    <lineage>
        <taxon>Bacteria</taxon>
        <taxon>Bacillati</taxon>
        <taxon>Actinomycetota</taxon>
        <taxon>Actinomycetes</taxon>
        <taxon>Micromonosporales</taxon>
        <taxon>Micromonosporaceae</taxon>
        <taxon>Polymorphospora</taxon>
    </lineage>
</organism>
<evidence type="ECO:0000313" key="2">
    <source>
        <dbReference type="Proteomes" id="UP000680866"/>
    </source>
</evidence>
<protein>
    <submittedName>
        <fullName evidence="1">Uncharacterized protein</fullName>
    </submittedName>
</protein>
<dbReference type="Proteomes" id="UP000680866">
    <property type="component" value="Chromosome"/>
</dbReference>